<feature type="chain" id="PRO_5042100584" evidence="1">
    <location>
        <begin position="31"/>
        <end position="177"/>
    </location>
</feature>
<gene>
    <name evidence="2" type="ORF">CKJ54_22150</name>
</gene>
<dbReference type="AlphaFoldDB" id="A0AAC9YMX3"/>
<keyword evidence="1" id="KW-0732">Signal</keyword>
<reference evidence="2 3" key="1">
    <citation type="submission" date="2017-08" db="EMBL/GenBank/DDBJ databases">
        <title>Phylogentic analysis of Mycobacterium avium complex whole genomes.</title>
        <authorList>
            <person name="Caverly L.J."/>
            <person name="Spilker T."/>
            <person name="LiPuma J."/>
        </authorList>
    </citation>
    <scope>NUCLEOTIDE SEQUENCE [LARGE SCALE GENOMIC DNA]</scope>
    <source>
        <strain evidence="2 3">FLAC0026</strain>
    </source>
</reference>
<name>A0AAC9YMX3_9MYCO</name>
<evidence type="ECO:0000313" key="2">
    <source>
        <dbReference type="EMBL" id="ASW92277.1"/>
    </source>
</evidence>
<dbReference type="RefSeq" id="WP_095577879.1">
    <property type="nucleotide sequence ID" value="NZ_CP023147.1"/>
</dbReference>
<dbReference type="GO" id="GO:0004674">
    <property type="term" value="F:protein serine/threonine kinase activity"/>
    <property type="evidence" value="ECO:0007669"/>
    <property type="project" value="UniProtKB-KW"/>
</dbReference>
<evidence type="ECO:0000313" key="3">
    <source>
        <dbReference type="Proteomes" id="UP000216246"/>
    </source>
</evidence>
<keyword evidence="2" id="KW-0418">Kinase</keyword>
<keyword evidence="2" id="KW-0808">Transferase</keyword>
<dbReference type="EMBL" id="CP023147">
    <property type="protein sequence ID" value="ASW92277.1"/>
    <property type="molecule type" value="Genomic_DNA"/>
</dbReference>
<dbReference type="Proteomes" id="UP000216246">
    <property type="component" value="Chromosome"/>
</dbReference>
<protein>
    <submittedName>
        <fullName evidence="2">Serine/threonine protein kinase</fullName>
    </submittedName>
</protein>
<dbReference type="KEGG" id="mmal:CKJ54_22150"/>
<organism evidence="2 3">
    <name type="scientific">Mycobacterium marseillense</name>
    <dbReference type="NCBI Taxonomy" id="701042"/>
    <lineage>
        <taxon>Bacteria</taxon>
        <taxon>Bacillati</taxon>
        <taxon>Actinomycetota</taxon>
        <taxon>Actinomycetes</taxon>
        <taxon>Mycobacteriales</taxon>
        <taxon>Mycobacteriaceae</taxon>
        <taxon>Mycobacterium</taxon>
        <taxon>Mycobacterium avium complex (MAC)</taxon>
    </lineage>
</organism>
<keyword evidence="2" id="KW-0723">Serine/threonine-protein kinase</keyword>
<feature type="signal peptide" evidence="1">
    <location>
        <begin position="1"/>
        <end position="30"/>
    </location>
</feature>
<accession>A0AAC9YMX3</accession>
<proteinExistence type="predicted"/>
<evidence type="ECO:0000256" key="1">
    <source>
        <dbReference type="SAM" id="SignalP"/>
    </source>
</evidence>
<sequence length="177" mass="18020">MSHLITALRAMSAAAFTGGLVLAGSAAAVAEPNTGSATDMNMLAASLSKGYALSEGLNNCKPQELTETGELAELLCGQSPDSGGPGSGVYALFSNSTNLGSAFSSTIKDVSLAACGDAGQSPGTWKQNGQTGGQIACGTYKNYATLTWTTDAKNVLGHLTSSNADVNALYQWWRTNG</sequence>